<name>A0AC60QHS9_IXOPE</name>
<evidence type="ECO:0000313" key="1">
    <source>
        <dbReference type="EMBL" id="KAG0433433.1"/>
    </source>
</evidence>
<dbReference type="Proteomes" id="UP000805193">
    <property type="component" value="Unassembled WGS sequence"/>
</dbReference>
<evidence type="ECO:0000313" key="2">
    <source>
        <dbReference type="Proteomes" id="UP000805193"/>
    </source>
</evidence>
<reference evidence="1 2" key="1">
    <citation type="journal article" date="2020" name="Cell">
        <title>Large-Scale Comparative Analyses of Tick Genomes Elucidate Their Genetic Diversity and Vector Capacities.</title>
        <authorList>
            <consortium name="Tick Genome and Microbiome Consortium (TIGMIC)"/>
            <person name="Jia N."/>
            <person name="Wang J."/>
            <person name="Shi W."/>
            <person name="Du L."/>
            <person name="Sun Y."/>
            <person name="Zhan W."/>
            <person name="Jiang J.F."/>
            <person name="Wang Q."/>
            <person name="Zhang B."/>
            <person name="Ji P."/>
            <person name="Bell-Sakyi L."/>
            <person name="Cui X.M."/>
            <person name="Yuan T.T."/>
            <person name="Jiang B.G."/>
            <person name="Yang W.F."/>
            <person name="Lam T.T."/>
            <person name="Chang Q.C."/>
            <person name="Ding S.J."/>
            <person name="Wang X.J."/>
            <person name="Zhu J.G."/>
            <person name="Ruan X.D."/>
            <person name="Zhao L."/>
            <person name="Wei J.T."/>
            <person name="Ye R.Z."/>
            <person name="Que T.C."/>
            <person name="Du C.H."/>
            <person name="Zhou Y.H."/>
            <person name="Cheng J.X."/>
            <person name="Dai P.F."/>
            <person name="Guo W.B."/>
            <person name="Han X.H."/>
            <person name="Huang E.J."/>
            <person name="Li L.F."/>
            <person name="Wei W."/>
            <person name="Gao Y.C."/>
            <person name="Liu J.Z."/>
            <person name="Shao H.Z."/>
            <person name="Wang X."/>
            <person name="Wang C.C."/>
            <person name="Yang T.C."/>
            <person name="Huo Q.B."/>
            <person name="Li W."/>
            <person name="Chen H.Y."/>
            <person name="Chen S.E."/>
            <person name="Zhou L.G."/>
            <person name="Ni X.B."/>
            <person name="Tian J.H."/>
            <person name="Sheng Y."/>
            <person name="Liu T."/>
            <person name="Pan Y.S."/>
            <person name="Xia L.Y."/>
            <person name="Li J."/>
            <person name="Zhao F."/>
            <person name="Cao W.C."/>
        </authorList>
    </citation>
    <scope>NUCLEOTIDE SEQUENCE [LARGE SCALE GENOMIC DNA]</scope>
    <source>
        <strain evidence="1">Iper-2018</strain>
    </source>
</reference>
<proteinExistence type="predicted"/>
<protein>
    <submittedName>
        <fullName evidence="1">Uncharacterized protein</fullName>
    </submittedName>
</protein>
<accession>A0AC60QHS9</accession>
<keyword evidence="2" id="KW-1185">Reference proteome</keyword>
<dbReference type="EMBL" id="JABSTQ010009061">
    <property type="protein sequence ID" value="KAG0433433.1"/>
    <property type="molecule type" value="Genomic_DNA"/>
</dbReference>
<organism evidence="1 2">
    <name type="scientific">Ixodes persulcatus</name>
    <name type="common">Taiga tick</name>
    <dbReference type="NCBI Taxonomy" id="34615"/>
    <lineage>
        <taxon>Eukaryota</taxon>
        <taxon>Metazoa</taxon>
        <taxon>Ecdysozoa</taxon>
        <taxon>Arthropoda</taxon>
        <taxon>Chelicerata</taxon>
        <taxon>Arachnida</taxon>
        <taxon>Acari</taxon>
        <taxon>Parasitiformes</taxon>
        <taxon>Ixodida</taxon>
        <taxon>Ixodoidea</taxon>
        <taxon>Ixodidae</taxon>
        <taxon>Ixodinae</taxon>
        <taxon>Ixodes</taxon>
    </lineage>
</organism>
<gene>
    <name evidence="1" type="ORF">HPB47_019919</name>
</gene>
<sequence>MASDVQVKVLKKHLKDLERSGDSPSSSPSTKETLWQKASSLRQSLRGRTRHDSSSTTPTASSCRLGRPASLYLVESSSSASRTAKSRQSLRREWGSQRDLSRDKRHGTAPADAACVPAPQDVDKAWSSTWTIPDAPPPPKQRSPRKLTKDSGYETSGGNHGEPDYVNREWVAAAPGPVGSVAAGSVSASPGCASSSLPGAGAGQCPGSGNVT</sequence>
<comment type="caution">
    <text evidence="1">The sequence shown here is derived from an EMBL/GenBank/DDBJ whole genome shotgun (WGS) entry which is preliminary data.</text>
</comment>